<organism evidence="1 2">
    <name type="scientific">Thermoflexus hugenholtzii JAD2</name>
    <dbReference type="NCBI Taxonomy" id="877466"/>
    <lineage>
        <taxon>Bacteria</taxon>
        <taxon>Bacillati</taxon>
        <taxon>Chloroflexota</taxon>
        <taxon>Thermoflexia</taxon>
        <taxon>Thermoflexales</taxon>
        <taxon>Thermoflexaceae</taxon>
        <taxon>Thermoflexus</taxon>
    </lineage>
</organism>
<dbReference type="AlphaFoldDB" id="A0A212QZU4"/>
<dbReference type="Gene3D" id="3.30.460.40">
    <property type="match status" value="1"/>
</dbReference>
<sequence>MSGLPDLRAVLDPIPWAVVGAMAARYYMPERATQALDIAIRAADGPEAQRRLQAARFWYEGELAIPGSSWVSPEGWRLDVLELHDPWAEEALEAAQGNRDEAGLPIMPLPYLILMKFEAGRLQDLADIARMLGQATPEQFRDVRALFRRHRPADLEDLESLRLLGRMERMGPEESAS</sequence>
<dbReference type="RefSeq" id="WP_088571190.1">
    <property type="nucleotide sequence ID" value="NZ_FYEK01000027.1"/>
</dbReference>
<dbReference type="Proteomes" id="UP000197025">
    <property type="component" value="Unassembled WGS sequence"/>
</dbReference>
<evidence type="ECO:0000313" key="2">
    <source>
        <dbReference type="Proteomes" id="UP000197025"/>
    </source>
</evidence>
<name>A0A212QZU4_9CHLR</name>
<accession>A0A212QZU4</accession>
<keyword evidence="2" id="KW-1185">Reference proteome</keyword>
<proteinExistence type="predicted"/>
<reference evidence="2" key="1">
    <citation type="submission" date="2017-06" db="EMBL/GenBank/DDBJ databases">
        <authorList>
            <person name="Varghese N."/>
            <person name="Submissions S."/>
        </authorList>
    </citation>
    <scope>NUCLEOTIDE SEQUENCE [LARGE SCALE GENOMIC DNA]</scope>
    <source>
        <strain evidence="2">JAD2</strain>
    </source>
</reference>
<protein>
    <submittedName>
        <fullName evidence="1">Uncharacterized protein</fullName>
    </submittedName>
</protein>
<evidence type="ECO:0000313" key="1">
    <source>
        <dbReference type="EMBL" id="SNB65206.1"/>
    </source>
</evidence>
<dbReference type="InParanoid" id="A0A212QZU4"/>
<gene>
    <name evidence="1" type="ORF">SAMN02746019_00009460</name>
</gene>
<dbReference type="OrthoDB" id="155246at2"/>
<dbReference type="EMBL" id="FYEK01000027">
    <property type="protein sequence ID" value="SNB65206.1"/>
    <property type="molecule type" value="Genomic_DNA"/>
</dbReference>